<evidence type="ECO:0000313" key="1">
    <source>
        <dbReference type="EMBL" id="KAI3849672.1"/>
    </source>
</evidence>
<organism evidence="1 2">
    <name type="scientific">Papaver atlanticum</name>
    <dbReference type="NCBI Taxonomy" id="357466"/>
    <lineage>
        <taxon>Eukaryota</taxon>
        <taxon>Viridiplantae</taxon>
        <taxon>Streptophyta</taxon>
        <taxon>Embryophyta</taxon>
        <taxon>Tracheophyta</taxon>
        <taxon>Spermatophyta</taxon>
        <taxon>Magnoliopsida</taxon>
        <taxon>Ranunculales</taxon>
        <taxon>Papaveraceae</taxon>
        <taxon>Papaveroideae</taxon>
        <taxon>Papaver</taxon>
    </lineage>
</organism>
<evidence type="ECO:0000313" key="2">
    <source>
        <dbReference type="Proteomes" id="UP001202328"/>
    </source>
</evidence>
<gene>
    <name evidence="1" type="ORF">MKW98_026586</name>
</gene>
<dbReference type="Proteomes" id="UP001202328">
    <property type="component" value="Unassembled WGS sequence"/>
</dbReference>
<proteinExistence type="predicted"/>
<dbReference type="EMBL" id="JAJJMB010016078">
    <property type="protein sequence ID" value="KAI3849672.1"/>
    <property type="molecule type" value="Genomic_DNA"/>
</dbReference>
<sequence>MTVRFSLDPLSDHNNADDWEPIERAHSKNVIRRNPLGLDVRPFLYISTLFFVKAPSSPPPRILKHLHRERGTVATTTLRPNTIFQSSFKLHKLLRLKINFS</sequence>
<protein>
    <submittedName>
        <fullName evidence="1">Uncharacterized protein</fullName>
    </submittedName>
</protein>
<keyword evidence="2" id="KW-1185">Reference proteome</keyword>
<dbReference type="AlphaFoldDB" id="A0AAD4S0L2"/>
<reference evidence="1" key="1">
    <citation type="submission" date="2022-04" db="EMBL/GenBank/DDBJ databases">
        <title>A functionally conserved STORR gene fusion in Papaver species that diverged 16.8 million years ago.</title>
        <authorList>
            <person name="Catania T."/>
        </authorList>
    </citation>
    <scope>NUCLEOTIDE SEQUENCE</scope>
    <source>
        <strain evidence="1">S-188037</strain>
    </source>
</reference>
<comment type="caution">
    <text evidence="1">The sequence shown here is derived from an EMBL/GenBank/DDBJ whole genome shotgun (WGS) entry which is preliminary data.</text>
</comment>
<name>A0AAD4S0L2_9MAGN</name>
<accession>A0AAD4S0L2</accession>